<organism evidence="1 2">
    <name type="scientific">Cupriavidus alkaliphilus</name>
    <dbReference type="NCBI Taxonomy" id="942866"/>
    <lineage>
        <taxon>Bacteria</taxon>
        <taxon>Pseudomonadati</taxon>
        <taxon>Pseudomonadota</taxon>
        <taxon>Betaproteobacteria</taxon>
        <taxon>Burkholderiales</taxon>
        <taxon>Burkholderiaceae</taxon>
        <taxon>Cupriavidus</taxon>
    </lineage>
</organism>
<name>A0A1C3V9Q3_9BURK</name>
<evidence type="ECO:0000313" key="2">
    <source>
        <dbReference type="Proteomes" id="UP000578036"/>
    </source>
</evidence>
<accession>A0A1C3V9Q3</accession>
<comment type="caution">
    <text evidence="1">The sequence shown here is derived from an EMBL/GenBank/DDBJ whole genome shotgun (WGS) entry which is preliminary data.</text>
</comment>
<evidence type="ECO:0000313" key="1">
    <source>
        <dbReference type="EMBL" id="MBB3008093.1"/>
    </source>
</evidence>
<dbReference type="RefSeq" id="WP_092313567.1">
    <property type="nucleotide sequence ID" value="NZ_FMAD01000007.1"/>
</dbReference>
<keyword evidence="2" id="KW-1185">Reference proteome</keyword>
<dbReference type="AlphaFoldDB" id="A0A1C3V9Q3"/>
<gene>
    <name evidence="1" type="ORF">FHX61_002746</name>
</gene>
<dbReference type="Proteomes" id="UP000578036">
    <property type="component" value="Unassembled WGS sequence"/>
</dbReference>
<dbReference type="Pfam" id="PF09954">
    <property type="entry name" value="DUF2188"/>
    <property type="match status" value="1"/>
</dbReference>
<protein>
    <recommendedName>
        <fullName evidence="3">DUF2188 domain-containing protein</fullName>
    </recommendedName>
</protein>
<dbReference type="InterPro" id="IPR018691">
    <property type="entry name" value="DUF2188"/>
</dbReference>
<sequence length="74" mass="8093">MPAKNIHVVPLDNGWAIESEDGAGGRQLYATQEDAIAAGTEKARQLHAELLVHGRDGRIRMRNSFGNDPRDIQG</sequence>
<dbReference type="EMBL" id="JACHWF010000003">
    <property type="protein sequence ID" value="MBB3008093.1"/>
    <property type="molecule type" value="Genomic_DNA"/>
</dbReference>
<reference evidence="1 2" key="1">
    <citation type="submission" date="2020-08" db="EMBL/GenBank/DDBJ databases">
        <title>Genomic Encyclopedia of Type Strains, Phase IV (KMG-V): Genome sequencing to study the core and pangenomes of soil and plant-associated prokaryotes.</title>
        <authorList>
            <person name="Whitman W."/>
        </authorList>
    </citation>
    <scope>NUCLEOTIDE SEQUENCE [LARGE SCALE GENOMIC DNA]</scope>
    <source>
        <strain evidence="1 2">SLV-2362</strain>
    </source>
</reference>
<evidence type="ECO:0008006" key="3">
    <source>
        <dbReference type="Google" id="ProtNLM"/>
    </source>
</evidence>
<proteinExistence type="predicted"/>